<keyword evidence="2" id="KW-1185">Reference proteome</keyword>
<evidence type="ECO:0000313" key="1">
    <source>
        <dbReference type="EMBL" id="QEY26733.1"/>
    </source>
</evidence>
<gene>
    <name evidence="1" type="ORF">D0T92_09455</name>
</gene>
<dbReference type="InterPro" id="IPR049276">
    <property type="entry name" value="DUF6853"/>
</dbReference>
<dbReference type="Gene3D" id="6.10.290.10">
    <property type="match status" value="1"/>
</dbReference>
<proteinExistence type="predicted"/>
<protein>
    <submittedName>
        <fullName evidence="1">Uncharacterized protein</fullName>
    </submittedName>
</protein>
<dbReference type="Proteomes" id="UP000325713">
    <property type="component" value="Chromosome"/>
</dbReference>
<evidence type="ECO:0000313" key="2">
    <source>
        <dbReference type="Proteomes" id="UP000325713"/>
    </source>
</evidence>
<sequence>MELNDFNAVRDALRELGLKQGFELGDEEAINKFNDEVPFDSRWICYYADDWNEKLEERLHDFFENMRDYQDTMAKEDIKSASHSFLLAVICAGSLRSFFESIEKDMDKLLAGEHQTTDFQWPQFDNE</sequence>
<dbReference type="KEGG" id="nzl:D0T92_09455"/>
<accession>A0A5J6PZZ9</accession>
<dbReference type="AlphaFoldDB" id="A0A5J6PZZ9"/>
<dbReference type="EMBL" id="CP031700">
    <property type="protein sequence ID" value="QEY26733.1"/>
    <property type="molecule type" value="Genomic_DNA"/>
</dbReference>
<reference evidence="1 2" key="1">
    <citation type="submission" date="2018-08" db="EMBL/GenBank/DDBJ databases">
        <title>Neisseria zalophi ATCC BAA-2455 complete genome.</title>
        <authorList>
            <person name="Veseli I.A."/>
            <person name="Buttler R."/>
            <person name="Mascarenhas dos Santos A.C."/>
            <person name="Pombert J.-F."/>
        </authorList>
    </citation>
    <scope>NUCLEOTIDE SEQUENCE [LARGE SCALE GENOMIC DNA]</scope>
    <source>
        <strain evidence="1 2">ATCC BAA-2455</strain>
    </source>
</reference>
<name>A0A5J6PZZ9_9NEIS</name>
<organism evidence="1 2">
    <name type="scientific">Neisseria zalophi</name>
    <dbReference type="NCBI Taxonomy" id="640030"/>
    <lineage>
        <taxon>Bacteria</taxon>
        <taxon>Pseudomonadati</taxon>
        <taxon>Pseudomonadota</taxon>
        <taxon>Betaproteobacteria</taxon>
        <taxon>Neisseriales</taxon>
        <taxon>Neisseriaceae</taxon>
        <taxon>Neisseria</taxon>
    </lineage>
</organism>
<dbReference type="Pfam" id="PF21593">
    <property type="entry name" value="DUF6853"/>
    <property type="match status" value="1"/>
</dbReference>